<evidence type="ECO:0000256" key="3">
    <source>
        <dbReference type="ARBA" id="ARBA00022692"/>
    </source>
</evidence>
<comment type="caution">
    <text evidence="10">The sequence shown here is derived from an EMBL/GenBank/DDBJ whole genome shotgun (WGS) entry which is preliminary data.</text>
</comment>
<dbReference type="PANTHER" id="PTHR36115:SF4">
    <property type="entry name" value="MEMBRANE PROTEIN"/>
    <property type="match status" value="1"/>
</dbReference>
<feature type="domain" description="DUF2510" evidence="9">
    <location>
        <begin position="16"/>
        <end position="46"/>
    </location>
</feature>
<reference evidence="10 11" key="1">
    <citation type="submission" date="2018-08" db="EMBL/GenBank/DDBJ databases">
        <title>Streptomyces globisporus 1912-4Crt, whole genome shotgun sequence.</title>
        <authorList>
            <person name="Matselyukh B."/>
        </authorList>
    </citation>
    <scope>NUCLEOTIDE SEQUENCE [LARGE SCALE GENOMIC DNA]</scope>
    <source>
        <strain evidence="10 11">1912-4Crt</strain>
    </source>
</reference>
<accession>A0A423USQ7</accession>
<proteinExistence type="predicted"/>
<keyword evidence="4 7" id="KW-1133">Transmembrane helix</keyword>
<evidence type="ECO:0000256" key="2">
    <source>
        <dbReference type="ARBA" id="ARBA00022475"/>
    </source>
</evidence>
<feature type="compositionally biased region" description="Low complexity" evidence="6">
    <location>
        <begin position="238"/>
        <end position="266"/>
    </location>
</feature>
<dbReference type="EMBL" id="QWFA01000194">
    <property type="protein sequence ID" value="ROV65371.1"/>
    <property type="molecule type" value="Genomic_DNA"/>
</dbReference>
<feature type="compositionally biased region" description="Polar residues" evidence="6">
    <location>
        <begin position="215"/>
        <end position="229"/>
    </location>
</feature>
<feature type="region of interest" description="Disordered" evidence="6">
    <location>
        <begin position="1"/>
        <end position="342"/>
    </location>
</feature>
<dbReference type="InterPro" id="IPR018929">
    <property type="entry name" value="DUF2510"/>
</dbReference>
<dbReference type="GO" id="GO:0005886">
    <property type="term" value="C:plasma membrane"/>
    <property type="evidence" value="ECO:0007669"/>
    <property type="project" value="UniProtKB-SubCell"/>
</dbReference>
<feature type="compositionally biased region" description="Pro residues" evidence="6">
    <location>
        <begin position="136"/>
        <end position="148"/>
    </location>
</feature>
<dbReference type="PANTHER" id="PTHR36115">
    <property type="entry name" value="PROLINE-RICH ANTIGEN HOMOLOG-RELATED"/>
    <property type="match status" value="1"/>
</dbReference>
<feature type="compositionally biased region" description="Low complexity" evidence="6">
    <location>
        <begin position="82"/>
        <end position="105"/>
    </location>
</feature>
<dbReference type="RefSeq" id="WP_118905737.1">
    <property type="nucleotide sequence ID" value="NZ_QWFA01000194.1"/>
</dbReference>
<keyword evidence="3 7" id="KW-0812">Transmembrane</keyword>
<feature type="transmembrane region" description="Helical" evidence="7">
    <location>
        <begin position="476"/>
        <end position="497"/>
    </location>
</feature>
<evidence type="ECO:0000313" key="10">
    <source>
        <dbReference type="EMBL" id="ROV65371.1"/>
    </source>
</evidence>
<dbReference type="Pfam" id="PF10708">
    <property type="entry name" value="DUF2510"/>
    <property type="match status" value="1"/>
</dbReference>
<name>A0A423USQ7_STRGL</name>
<feature type="compositionally biased region" description="Low complexity" evidence="6">
    <location>
        <begin position="41"/>
        <end position="64"/>
    </location>
</feature>
<feature type="domain" description="RDD" evidence="8">
    <location>
        <begin position="361"/>
        <end position="510"/>
    </location>
</feature>
<evidence type="ECO:0000259" key="8">
    <source>
        <dbReference type="Pfam" id="PF06271"/>
    </source>
</evidence>
<dbReference type="InterPro" id="IPR051791">
    <property type="entry name" value="Pra-immunoreactive"/>
</dbReference>
<evidence type="ECO:0000256" key="1">
    <source>
        <dbReference type="ARBA" id="ARBA00004651"/>
    </source>
</evidence>
<protein>
    <submittedName>
        <fullName evidence="10">RDD family protein</fullName>
    </submittedName>
</protein>
<evidence type="ECO:0000259" key="9">
    <source>
        <dbReference type="Pfam" id="PF10708"/>
    </source>
</evidence>
<sequence>MSAPTPAPGDESPREGYYPDPSIPGYVRYWNGASWVPGTSRPAPRQTGPAATTPAPAAGAQTAPVEETGPIFFDEEDGLQEGRGASPGSGAPVAGRAAGPADGASVWQADAARQNGFGGERDRRVEWGGPAQEPASPGPGHPSPPADPRAPLAQDPTGGALPGMRESGGRPAEAAGTRPPTDGTVTIRAVGPRSNAVRGGAPAAGDVEPGPAPSNAGTPQGPQNVSAAPNSLAPAPTPRALPAQAQAPQAQQAAARSQQAQQAQPSAPAPAPAPAPVPTPSPDPGPSAALHTPLTPGPGGGSASWAQQVHQLSQPEQQQVPHQGAAAGPAAGADQPVVPWKPPVDDPFQQLARNQAAARPAGLGKRFAARLVDNLVLGAVVGAVAVPLSAQALDHIDRKITAAKETGETVTVWLLDSTTGVLLGALLAAFLLLGFLLEALPTAKWGRTLGKKLFGLDVRDIESHDTPSLGAALRRWLVYGVLGLLVLGVVNVLWCLFDRPWRQCWHDKAARTFVAG</sequence>
<dbReference type="Proteomes" id="UP000285596">
    <property type="component" value="Unassembled WGS sequence"/>
</dbReference>
<dbReference type="Pfam" id="PF06271">
    <property type="entry name" value="RDD"/>
    <property type="match status" value="1"/>
</dbReference>
<feature type="compositionally biased region" description="Pro residues" evidence="6">
    <location>
        <begin position="267"/>
        <end position="285"/>
    </location>
</feature>
<feature type="compositionally biased region" description="Polar residues" evidence="6">
    <location>
        <begin position="304"/>
        <end position="316"/>
    </location>
</feature>
<dbReference type="AlphaFoldDB" id="A0A423USQ7"/>
<keyword evidence="5 7" id="KW-0472">Membrane</keyword>
<organism evidence="10 11">
    <name type="scientific">Streptomyces globisporus</name>
    <dbReference type="NCBI Taxonomy" id="1908"/>
    <lineage>
        <taxon>Bacteria</taxon>
        <taxon>Bacillati</taxon>
        <taxon>Actinomycetota</taxon>
        <taxon>Actinomycetes</taxon>
        <taxon>Kitasatosporales</taxon>
        <taxon>Streptomycetaceae</taxon>
        <taxon>Streptomyces</taxon>
    </lineage>
</organism>
<gene>
    <name evidence="10" type="ORF">D3105_27830</name>
</gene>
<evidence type="ECO:0000256" key="5">
    <source>
        <dbReference type="ARBA" id="ARBA00023136"/>
    </source>
</evidence>
<evidence type="ECO:0000256" key="4">
    <source>
        <dbReference type="ARBA" id="ARBA00022989"/>
    </source>
</evidence>
<feature type="transmembrane region" description="Helical" evidence="7">
    <location>
        <begin position="413"/>
        <end position="437"/>
    </location>
</feature>
<comment type="subcellular location">
    <subcellularLocation>
        <location evidence="1">Cell membrane</location>
        <topology evidence="1">Multi-pass membrane protein</topology>
    </subcellularLocation>
</comment>
<evidence type="ECO:0000256" key="7">
    <source>
        <dbReference type="SAM" id="Phobius"/>
    </source>
</evidence>
<keyword evidence="2" id="KW-1003">Cell membrane</keyword>
<feature type="compositionally biased region" description="Low complexity" evidence="6">
    <location>
        <begin position="317"/>
        <end position="338"/>
    </location>
</feature>
<dbReference type="InterPro" id="IPR010432">
    <property type="entry name" value="RDD"/>
</dbReference>
<feature type="transmembrane region" description="Helical" evidence="7">
    <location>
        <begin position="375"/>
        <end position="393"/>
    </location>
</feature>
<evidence type="ECO:0000256" key="6">
    <source>
        <dbReference type="SAM" id="MobiDB-lite"/>
    </source>
</evidence>
<evidence type="ECO:0000313" key="11">
    <source>
        <dbReference type="Proteomes" id="UP000285596"/>
    </source>
</evidence>